<name>A0A6A6DI37_9PEZI</name>
<evidence type="ECO:0000313" key="2">
    <source>
        <dbReference type="EMBL" id="KAF2179157.1"/>
    </source>
</evidence>
<accession>A0A6A6DI37</accession>
<organism evidence="2 3">
    <name type="scientific">Zopfia rhizophila CBS 207.26</name>
    <dbReference type="NCBI Taxonomy" id="1314779"/>
    <lineage>
        <taxon>Eukaryota</taxon>
        <taxon>Fungi</taxon>
        <taxon>Dikarya</taxon>
        <taxon>Ascomycota</taxon>
        <taxon>Pezizomycotina</taxon>
        <taxon>Dothideomycetes</taxon>
        <taxon>Dothideomycetes incertae sedis</taxon>
        <taxon>Zopfiaceae</taxon>
        <taxon>Zopfia</taxon>
    </lineage>
</organism>
<dbReference type="PROSITE" id="PS50011">
    <property type="entry name" value="PROTEIN_KINASE_DOM"/>
    <property type="match status" value="1"/>
</dbReference>
<evidence type="ECO:0000259" key="1">
    <source>
        <dbReference type="PROSITE" id="PS50011"/>
    </source>
</evidence>
<dbReference type="Gene3D" id="1.10.510.10">
    <property type="entry name" value="Transferase(Phosphotransferase) domain 1"/>
    <property type="match status" value="1"/>
</dbReference>
<keyword evidence="3" id="KW-1185">Reference proteome</keyword>
<dbReference type="InterPro" id="IPR011009">
    <property type="entry name" value="Kinase-like_dom_sf"/>
</dbReference>
<dbReference type="EMBL" id="ML994670">
    <property type="protein sequence ID" value="KAF2179157.1"/>
    <property type="molecule type" value="Genomic_DNA"/>
</dbReference>
<dbReference type="AlphaFoldDB" id="A0A6A6DI37"/>
<dbReference type="GO" id="GO:0005524">
    <property type="term" value="F:ATP binding"/>
    <property type="evidence" value="ECO:0007669"/>
    <property type="project" value="InterPro"/>
</dbReference>
<dbReference type="SUPFAM" id="SSF56112">
    <property type="entry name" value="Protein kinase-like (PK-like)"/>
    <property type="match status" value="1"/>
</dbReference>
<sequence>MFVEQARADSVLCPNIHSTRDVKNVCEVTDSNTGAFLRTTFSYVDKEDIVWFGRTPGIRKYDITVEDIERSLRRVPDEKIYPLETSLISTVPDADQKDLFIKRPKLSCVDDEEEVKLVPRMLLEEAEVLEFLKQHPHPNLIRYHGCTANRGYITGIALDKHDVILLYRHEDVSRDLNIAACMDGIRAGVRHLHSLGLAHNDLNPMNIAVDHDDNPIILDFGSCKRFGERLLFAGTDGWVDEDYSTSAQCHDEAAIDKIEAWLIEAKDKKVVNGP</sequence>
<proteinExistence type="predicted"/>
<dbReference type="OrthoDB" id="4062651at2759"/>
<feature type="domain" description="Protein kinase" evidence="1">
    <location>
        <begin position="77"/>
        <end position="274"/>
    </location>
</feature>
<protein>
    <recommendedName>
        <fullName evidence="1">Protein kinase domain-containing protein</fullName>
    </recommendedName>
</protein>
<evidence type="ECO:0000313" key="3">
    <source>
        <dbReference type="Proteomes" id="UP000800200"/>
    </source>
</evidence>
<reference evidence="2" key="1">
    <citation type="journal article" date="2020" name="Stud. Mycol.">
        <title>101 Dothideomycetes genomes: a test case for predicting lifestyles and emergence of pathogens.</title>
        <authorList>
            <person name="Haridas S."/>
            <person name="Albert R."/>
            <person name="Binder M."/>
            <person name="Bloem J."/>
            <person name="Labutti K."/>
            <person name="Salamov A."/>
            <person name="Andreopoulos B."/>
            <person name="Baker S."/>
            <person name="Barry K."/>
            <person name="Bills G."/>
            <person name="Bluhm B."/>
            <person name="Cannon C."/>
            <person name="Castanera R."/>
            <person name="Culley D."/>
            <person name="Daum C."/>
            <person name="Ezra D."/>
            <person name="Gonzalez J."/>
            <person name="Henrissat B."/>
            <person name="Kuo A."/>
            <person name="Liang C."/>
            <person name="Lipzen A."/>
            <person name="Lutzoni F."/>
            <person name="Magnuson J."/>
            <person name="Mondo S."/>
            <person name="Nolan M."/>
            <person name="Ohm R."/>
            <person name="Pangilinan J."/>
            <person name="Park H.-J."/>
            <person name="Ramirez L."/>
            <person name="Alfaro M."/>
            <person name="Sun H."/>
            <person name="Tritt A."/>
            <person name="Yoshinaga Y."/>
            <person name="Zwiers L.-H."/>
            <person name="Turgeon B."/>
            <person name="Goodwin S."/>
            <person name="Spatafora J."/>
            <person name="Crous P."/>
            <person name="Grigoriev I."/>
        </authorList>
    </citation>
    <scope>NUCLEOTIDE SEQUENCE</scope>
    <source>
        <strain evidence="2">CBS 207.26</strain>
    </source>
</reference>
<dbReference type="Proteomes" id="UP000800200">
    <property type="component" value="Unassembled WGS sequence"/>
</dbReference>
<gene>
    <name evidence="2" type="ORF">K469DRAFT_674859</name>
</gene>
<dbReference type="Pfam" id="PF00069">
    <property type="entry name" value="Pkinase"/>
    <property type="match status" value="1"/>
</dbReference>
<dbReference type="GO" id="GO:0004672">
    <property type="term" value="F:protein kinase activity"/>
    <property type="evidence" value="ECO:0007669"/>
    <property type="project" value="InterPro"/>
</dbReference>
<dbReference type="InterPro" id="IPR000719">
    <property type="entry name" value="Prot_kinase_dom"/>
</dbReference>